<dbReference type="EMBL" id="SHKK01000001">
    <property type="protein sequence ID" value="RZT77194.1"/>
    <property type="molecule type" value="Genomic_DNA"/>
</dbReference>
<dbReference type="CDD" id="cd00221">
    <property type="entry name" value="Vsr"/>
    <property type="match status" value="1"/>
</dbReference>
<dbReference type="Gene3D" id="3.40.960.10">
    <property type="entry name" value="VSR Endonuclease"/>
    <property type="match status" value="1"/>
</dbReference>
<comment type="caution">
    <text evidence="7">The sequence shown here is derived from an EMBL/GenBank/DDBJ whole genome shotgun (WGS) entry which is preliminary data.</text>
</comment>
<dbReference type="OrthoDB" id="9801520at2"/>
<keyword evidence="1" id="KW-0540">Nuclease</keyword>
<dbReference type="InterPro" id="IPR011335">
    <property type="entry name" value="Restrct_endonuc-II-like"/>
</dbReference>
<dbReference type="GO" id="GO:0006298">
    <property type="term" value="P:mismatch repair"/>
    <property type="evidence" value="ECO:0007669"/>
    <property type="project" value="InterPro"/>
</dbReference>
<evidence type="ECO:0000256" key="2">
    <source>
        <dbReference type="ARBA" id="ARBA00022759"/>
    </source>
</evidence>
<reference evidence="7 8" key="1">
    <citation type="submission" date="2019-02" db="EMBL/GenBank/DDBJ databases">
        <title>Sequencing the genomes of 1000 actinobacteria strains.</title>
        <authorList>
            <person name="Klenk H.-P."/>
        </authorList>
    </citation>
    <scope>NUCLEOTIDE SEQUENCE [LARGE SCALE GENOMIC DNA]</scope>
    <source>
        <strain evidence="7 8">DSM 45888</strain>
    </source>
</reference>
<keyword evidence="4" id="KW-0378">Hydrolase</keyword>
<evidence type="ECO:0000256" key="5">
    <source>
        <dbReference type="ARBA" id="ARBA00023204"/>
    </source>
</evidence>
<evidence type="ECO:0000256" key="1">
    <source>
        <dbReference type="ARBA" id="ARBA00022722"/>
    </source>
</evidence>
<dbReference type="AlphaFoldDB" id="A0A4Q7U9F2"/>
<gene>
    <name evidence="7" type="ORF">EV382_0337</name>
</gene>
<organism evidence="7 8">
    <name type="scientific">Micromonospora violae</name>
    <dbReference type="NCBI Taxonomy" id="1278207"/>
    <lineage>
        <taxon>Bacteria</taxon>
        <taxon>Bacillati</taxon>
        <taxon>Actinomycetota</taxon>
        <taxon>Actinomycetes</taxon>
        <taxon>Micromonosporales</taxon>
        <taxon>Micromonosporaceae</taxon>
        <taxon>Micromonospora</taxon>
    </lineage>
</organism>
<proteinExistence type="inferred from homology"/>
<evidence type="ECO:0000313" key="8">
    <source>
        <dbReference type="Proteomes" id="UP000293781"/>
    </source>
</evidence>
<dbReference type="GO" id="GO:0004519">
    <property type="term" value="F:endonuclease activity"/>
    <property type="evidence" value="ECO:0007669"/>
    <property type="project" value="UniProtKB-KW"/>
</dbReference>
<evidence type="ECO:0000256" key="6">
    <source>
        <dbReference type="ARBA" id="ARBA00029466"/>
    </source>
</evidence>
<protein>
    <submittedName>
        <fullName evidence="7">T/G mismatch-specific endonuclease</fullName>
    </submittedName>
</protein>
<evidence type="ECO:0000256" key="3">
    <source>
        <dbReference type="ARBA" id="ARBA00022763"/>
    </source>
</evidence>
<comment type="similarity">
    <text evidence="6">Belongs to the Vsr family.</text>
</comment>
<dbReference type="Proteomes" id="UP000293781">
    <property type="component" value="Unassembled WGS sequence"/>
</dbReference>
<name>A0A4Q7U9F2_9ACTN</name>
<dbReference type="NCBIfam" id="TIGR00632">
    <property type="entry name" value="vsr"/>
    <property type="match status" value="1"/>
</dbReference>
<evidence type="ECO:0000256" key="4">
    <source>
        <dbReference type="ARBA" id="ARBA00022801"/>
    </source>
</evidence>
<keyword evidence="8" id="KW-1185">Reference proteome</keyword>
<keyword evidence="2 7" id="KW-0255">Endonuclease</keyword>
<dbReference type="InterPro" id="IPR004603">
    <property type="entry name" value="DNA_mismatch_endonuc_vsr"/>
</dbReference>
<accession>A0A4Q7U9F2</accession>
<evidence type="ECO:0000313" key="7">
    <source>
        <dbReference type="EMBL" id="RZT77194.1"/>
    </source>
</evidence>
<dbReference type="Pfam" id="PF03852">
    <property type="entry name" value="Vsr"/>
    <property type="match status" value="1"/>
</dbReference>
<dbReference type="GO" id="GO:0016787">
    <property type="term" value="F:hydrolase activity"/>
    <property type="evidence" value="ECO:0007669"/>
    <property type="project" value="UniProtKB-KW"/>
</dbReference>
<sequence>MRANRSSGTKPELALRRELFRHGLRYRVALQIELQQRRVRPDVVFPRRKVAVFLDGCFWHGCRDHGRMPSDPTGYWHAKIRRNRERDAAVDHQLNEAGWAVVRVWEHEMVAEAAARVRRLVLSR</sequence>
<keyword evidence="5" id="KW-0234">DNA repair</keyword>
<keyword evidence="3" id="KW-0227">DNA damage</keyword>
<dbReference type="SUPFAM" id="SSF52980">
    <property type="entry name" value="Restriction endonuclease-like"/>
    <property type="match status" value="1"/>
</dbReference>